<feature type="domain" description="ABC-type glycine betaine transport system substrate-binding" evidence="2">
    <location>
        <begin position="27"/>
        <end position="279"/>
    </location>
</feature>
<dbReference type="Proteomes" id="UP000315901">
    <property type="component" value="Unassembled WGS sequence"/>
</dbReference>
<dbReference type="EMBL" id="VFRR01000042">
    <property type="protein sequence ID" value="TPE47416.1"/>
    <property type="molecule type" value="Genomic_DNA"/>
</dbReference>
<feature type="chain" id="PRO_5021313418" evidence="1">
    <location>
        <begin position="24"/>
        <end position="310"/>
    </location>
</feature>
<keyword evidence="4" id="KW-1185">Reference proteome</keyword>
<evidence type="ECO:0000313" key="3">
    <source>
        <dbReference type="EMBL" id="TPE47416.1"/>
    </source>
</evidence>
<dbReference type="OrthoDB" id="9787902at2"/>
<feature type="signal peptide" evidence="1">
    <location>
        <begin position="1"/>
        <end position="23"/>
    </location>
</feature>
<sequence>MMMKLKQVSLAVSLAAATTVAMADCSTVRFSDVGWTDITATTAVTSTVLEGLGYQTKTQLLSVPVTYTSLANGDIDVFLGNWMPTMEADIAPYRDAGTVEDLGPNLVGAKYTLAVNKAAFDAGVKTFADIAIHAKEFGGRIYGIEPGNDGNRLIQDMINSNAFDLSQFQLVESSEAGMLSQVNRNSRRGKWIVFLGWAPHPMNANFEMEYLDGGDDWFGPNFGGANVHTNVRKGYIESCPNVGKLLTNLEFSLKMENEVMGAILDEGKQPEVAAKEWLKANPGVLDSWLAGVSTQSGGAGLPAVKAHLGL</sequence>
<dbReference type="GO" id="GO:0043190">
    <property type="term" value="C:ATP-binding cassette (ABC) transporter complex"/>
    <property type="evidence" value="ECO:0007669"/>
    <property type="project" value="InterPro"/>
</dbReference>
<keyword evidence="1" id="KW-0732">Signal</keyword>
<dbReference type="GO" id="GO:0033265">
    <property type="term" value="F:choline binding"/>
    <property type="evidence" value="ECO:0007669"/>
    <property type="project" value="InterPro"/>
</dbReference>
<dbReference type="AlphaFoldDB" id="A0A501WNV4"/>
<dbReference type="GO" id="GO:0042597">
    <property type="term" value="C:periplasmic space"/>
    <property type="evidence" value="ECO:0007669"/>
    <property type="project" value="InterPro"/>
</dbReference>
<name>A0A501WNV4_9GAMM</name>
<proteinExistence type="predicted"/>
<dbReference type="CDD" id="cd13640">
    <property type="entry name" value="PBP2_ChoX"/>
    <property type="match status" value="1"/>
</dbReference>
<accession>A0A501WNV4</accession>
<dbReference type="Gene3D" id="3.40.190.100">
    <property type="entry name" value="Glycine betaine-binding periplasmic protein, domain 2"/>
    <property type="match status" value="1"/>
</dbReference>
<reference evidence="3 4" key="1">
    <citation type="submission" date="2019-06" db="EMBL/GenBank/DDBJ databases">
        <title>A novel bacterium of genus Marinomonas, isolated from coastal sand.</title>
        <authorList>
            <person name="Huang H."/>
            <person name="Mo K."/>
            <person name="Hu Y."/>
        </authorList>
    </citation>
    <scope>NUCLEOTIDE SEQUENCE [LARGE SCALE GENOMIC DNA]</scope>
    <source>
        <strain evidence="3 4">HB171799</strain>
    </source>
</reference>
<protein>
    <submittedName>
        <fullName evidence="3">Choline ABC transporter substrate-binding protein</fullName>
    </submittedName>
</protein>
<dbReference type="Pfam" id="PF04069">
    <property type="entry name" value="OpuAC"/>
    <property type="match status" value="1"/>
</dbReference>
<gene>
    <name evidence="3" type="ORF">FJM67_14555</name>
</gene>
<organism evidence="3 4">
    <name type="scientific">Maribrevibacterium harenarium</name>
    <dbReference type="NCBI Taxonomy" id="2589817"/>
    <lineage>
        <taxon>Bacteria</taxon>
        <taxon>Pseudomonadati</taxon>
        <taxon>Pseudomonadota</taxon>
        <taxon>Gammaproteobacteria</taxon>
        <taxon>Oceanospirillales</taxon>
        <taxon>Oceanospirillaceae</taxon>
        <taxon>Maribrevibacterium</taxon>
    </lineage>
</organism>
<dbReference type="Gene3D" id="3.40.190.10">
    <property type="entry name" value="Periplasmic binding protein-like II"/>
    <property type="match status" value="1"/>
</dbReference>
<dbReference type="GO" id="GO:0015871">
    <property type="term" value="P:choline transport"/>
    <property type="evidence" value="ECO:0007669"/>
    <property type="project" value="InterPro"/>
</dbReference>
<comment type="caution">
    <text evidence="3">The sequence shown here is derived from an EMBL/GenBank/DDBJ whole genome shotgun (WGS) entry which is preliminary data.</text>
</comment>
<dbReference type="InterPro" id="IPR017783">
    <property type="entry name" value="ABC_choline_sub-bd"/>
</dbReference>
<dbReference type="SUPFAM" id="SSF53850">
    <property type="entry name" value="Periplasmic binding protein-like II"/>
    <property type="match status" value="1"/>
</dbReference>
<evidence type="ECO:0000256" key="1">
    <source>
        <dbReference type="SAM" id="SignalP"/>
    </source>
</evidence>
<evidence type="ECO:0000313" key="4">
    <source>
        <dbReference type="Proteomes" id="UP000315901"/>
    </source>
</evidence>
<dbReference type="InterPro" id="IPR007210">
    <property type="entry name" value="ABC_Gly_betaine_transp_sub-bd"/>
</dbReference>
<dbReference type="GO" id="GO:0022857">
    <property type="term" value="F:transmembrane transporter activity"/>
    <property type="evidence" value="ECO:0007669"/>
    <property type="project" value="InterPro"/>
</dbReference>
<dbReference type="NCBIfam" id="TIGR03414">
    <property type="entry name" value="ABC_choline_bnd"/>
    <property type="match status" value="1"/>
</dbReference>
<evidence type="ECO:0000259" key="2">
    <source>
        <dbReference type="Pfam" id="PF04069"/>
    </source>
</evidence>